<name>A0A0P7Z0G1_9CYAN</name>
<reference evidence="1 2" key="1">
    <citation type="submission" date="2015-09" db="EMBL/GenBank/DDBJ databases">
        <title>Identification and resolution of microdiversity through metagenomic sequencing of parallel consortia.</title>
        <authorList>
            <person name="Nelson W.C."/>
            <person name="Romine M.F."/>
            <person name="Lindemann S.R."/>
        </authorList>
    </citation>
    <scope>NUCLEOTIDE SEQUENCE [LARGE SCALE GENOMIC DNA]</scope>
    <source>
        <strain evidence="1">Ana</strain>
    </source>
</reference>
<evidence type="ECO:0000313" key="1">
    <source>
        <dbReference type="EMBL" id="KPQ37214.1"/>
    </source>
</evidence>
<organism evidence="1 2">
    <name type="scientific">Phormidesmis priestleyi Ana</name>
    <dbReference type="NCBI Taxonomy" id="1666911"/>
    <lineage>
        <taxon>Bacteria</taxon>
        <taxon>Bacillati</taxon>
        <taxon>Cyanobacteriota</taxon>
        <taxon>Cyanophyceae</taxon>
        <taxon>Leptolyngbyales</taxon>
        <taxon>Leptolyngbyaceae</taxon>
        <taxon>Phormidesmis</taxon>
    </lineage>
</organism>
<evidence type="ECO:0000313" key="2">
    <source>
        <dbReference type="Proteomes" id="UP000050465"/>
    </source>
</evidence>
<dbReference type="AlphaFoldDB" id="A0A0P7Z0G1"/>
<dbReference type="InterPro" id="IPR014953">
    <property type="entry name" value="DUF1824"/>
</dbReference>
<dbReference type="EMBL" id="LJZR01000002">
    <property type="protein sequence ID" value="KPQ37214.1"/>
    <property type="molecule type" value="Genomic_DNA"/>
</dbReference>
<gene>
    <name evidence="1" type="ORF">HLUCCA11_01940</name>
</gene>
<dbReference type="Proteomes" id="UP000050465">
    <property type="component" value="Unassembled WGS sequence"/>
</dbReference>
<dbReference type="Gene3D" id="3.30.360.10">
    <property type="entry name" value="Dihydrodipicolinate Reductase, domain 2"/>
    <property type="match status" value="1"/>
</dbReference>
<proteinExistence type="predicted"/>
<comment type="caution">
    <text evidence="1">The sequence shown here is derived from an EMBL/GenBank/DDBJ whole genome shotgun (WGS) entry which is preliminary data.</text>
</comment>
<dbReference type="Pfam" id="PF08854">
    <property type="entry name" value="DUF1824"/>
    <property type="match status" value="1"/>
</dbReference>
<dbReference type="STRING" id="1666911.HLUCCA11_01940"/>
<dbReference type="SUPFAM" id="SSF160532">
    <property type="entry name" value="Ava3019-like"/>
    <property type="match status" value="1"/>
</dbReference>
<protein>
    <recommendedName>
        <fullName evidence="3">DUF1824 domain-containing protein</fullName>
    </recommendedName>
</protein>
<evidence type="ECO:0008006" key="3">
    <source>
        <dbReference type="Google" id="ProtNLM"/>
    </source>
</evidence>
<accession>A0A0P7Z0G1</accession>
<sequence length="143" mass="15578">MSAELSPAELTAQLQSIRKQLIAMSLLHQPAELSDAQKQSIREALLWLNDNSEYQTLGICASDVEAAEAALKGYVAALSQPINVDVPAQAGAVFLKFNTLKNVWYLDSYSGDSRGVLVTYHTSEPELDDVNGTYGPFPLDLFS</sequence>